<name>A0AAN8T2Z0_SOLBU</name>
<protein>
    <submittedName>
        <fullName evidence="1">Uncharacterized protein</fullName>
    </submittedName>
</protein>
<dbReference type="Proteomes" id="UP001371456">
    <property type="component" value="Unassembled WGS sequence"/>
</dbReference>
<gene>
    <name evidence="1" type="ORF">RDI58_022618</name>
</gene>
<organism evidence="1 2">
    <name type="scientific">Solanum bulbocastanum</name>
    <name type="common">Wild potato</name>
    <dbReference type="NCBI Taxonomy" id="147425"/>
    <lineage>
        <taxon>Eukaryota</taxon>
        <taxon>Viridiplantae</taxon>
        <taxon>Streptophyta</taxon>
        <taxon>Embryophyta</taxon>
        <taxon>Tracheophyta</taxon>
        <taxon>Spermatophyta</taxon>
        <taxon>Magnoliopsida</taxon>
        <taxon>eudicotyledons</taxon>
        <taxon>Gunneridae</taxon>
        <taxon>Pentapetalae</taxon>
        <taxon>asterids</taxon>
        <taxon>lamiids</taxon>
        <taxon>Solanales</taxon>
        <taxon>Solanaceae</taxon>
        <taxon>Solanoideae</taxon>
        <taxon>Solaneae</taxon>
        <taxon>Solanum</taxon>
    </lineage>
</organism>
<accession>A0AAN8T2Z0</accession>
<dbReference type="EMBL" id="JBANQN010000009">
    <property type="protein sequence ID" value="KAK6780434.1"/>
    <property type="molecule type" value="Genomic_DNA"/>
</dbReference>
<comment type="caution">
    <text evidence="1">The sequence shown here is derived from an EMBL/GenBank/DDBJ whole genome shotgun (WGS) entry which is preliminary data.</text>
</comment>
<dbReference type="AlphaFoldDB" id="A0AAN8T2Z0"/>
<evidence type="ECO:0000313" key="1">
    <source>
        <dbReference type="EMBL" id="KAK6780434.1"/>
    </source>
</evidence>
<keyword evidence="2" id="KW-1185">Reference proteome</keyword>
<proteinExistence type="predicted"/>
<evidence type="ECO:0000313" key="2">
    <source>
        <dbReference type="Proteomes" id="UP001371456"/>
    </source>
</evidence>
<sequence>MWDIAILDELTRPFPKFQRGSRVILTS</sequence>
<reference evidence="1 2" key="1">
    <citation type="submission" date="2024-02" db="EMBL/GenBank/DDBJ databases">
        <title>de novo genome assembly of Solanum bulbocastanum strain 11H21.</title>
        <authorList>
            <person name="Hosaka A.J."/>
        </authorList>
    </citation>
    <scope>NUCLEOTIDE SEQUENCE [LARGE SCALE GENOMIC DNA]</scope>
    <source>
        <tissue evidence="1">Young leaves</tissue>
    </source>
</reference>